<dbReference type="PROSITE" id="PS51194">
    <property type="entry name" value="HELICASE_CTER"/>
    <property type="match status" value="1"/>
</dbReference>
<dbReference type="PROSITE" id="PS51195">
    <property type="entry name" value="Q_MOTIF"/>
    <property type="match status" value="1"/>
</dbReference>
<evidence type="ECO:0000256" key="14">
    <source>
        <dbReference type="SAM" id="MobiDB-lite"/>
    </source>
</evidence>
<evidence type="ECO:0000256" key="4">
    <source>
        <dbReference type="ARBA" id="ARBA00022517"/>
    </source>
</evidence>
<name>M5FUD4_DACPD</name>
<dbReference type="InterPro" id="IPR044742">
    <property type="entry name" value="DEAD/DEAH_RhlB"/>
</dbReference>
<feature type="domain" description="Helicase C-terminal" evidence="16">
    <location>
        <begin position="471"/>
        <end position="627"/>
    </location>
</feature>
<keyword evidence="6 13" id="KW-0547">Nucleotide-binding</keyword>
<dbReference type="InterPro" id="IPR027417">
    <property type="entry name" value="P-loop_NTPase"/>
</dbReference>
<keyword evidence="9 13" id="KW-0067">ATP-binding</keyword>
<dbReference type="STRING" id="1858805.M5FUD4"/>
<keyword evidence="10" id="KW-0539">Nucleus</keyword>
<evidence type="ECO:0000256" key="3">
    <source>
        <dbReference type="ARBA" id="ARBA00012552"/>
    </source>
</evidence>
<keyword evidence="8 13" id="KW-0347">Helicase</keyword>
<evidence type="ECO:0000313" key="19">
    <source>
        <dbReference type="Proteomes" id="UP000030653"/>
    </source>
</evidence>
<evidence type="ECO:0000256" key="1">
    <source>
        <dbReference type="ARBA" id="ARBA00004604"/>
    </source>
</evidence>
<feature type="compositionally biased region" description="Basic and acidic residues" evidence="14">
    <location>
        <begin position="43"/>
        <end position="97"/>
    </location>
</feature>
<evidence type="ECO:0000256" key="11">
    <source>
        <dbReference type="ARBA" id="ARBA00037449"/>
    </source>
</evidence>
<dbReference type="GO" id="GO:0003676">
    <property type="term" value="F:nucleic acid binding"/>
    <property type="evidence" value="ECO:0007669"/>
    <property type="project" value="InterPro"/>
</dbReference>
<dbReference type="RefSeq" id="XP_040625987.1">
    <property type="nucleotide sequence ID" value="XM_040767573.1"/>
</dbReference>
<dbReference type="GO" id="GO:0003724">
    <property type="term" value="F:RNA helicase activity"/>
    <property type="evidence" value="ECO:0007669"/>
    <property type="project" value="UniProtKB-EC"/>
</dbReference>
<dbReference type="InterPro" id="IPR000629">
    <property type="entry name" value="RNA-helicase_DEAD-box_CS"/>
</dbReference>
<dbReference type="InterPro" id="IPR001650">
    <property type="entry name" value="Helicase_C-like"/>
</dbReference>
<comment type="subcellular location">
    <subcellularLocation>
        <location evidence="1">Nucleus</location>
        <location evidence="1">Nucleolus</location>
    </subcellularLocation>
</comment>
<dbReference type="InterPro" id="IPR011545">
    <property type="entry name" value="DEAD/DEAH_box_helicase_dom"/>
</dbReference>
<dbReference type="Pfam" id="PF00271">
    <property type="entry name" value="Helicase_C"/>
    <property type="match status" value="1"/>
</dbReference>
<evidence type="ECO:0000256" key="5">
    <source>
        <dbReference type="ARBA" id="ARBA00022552"/>
    </source>
</evidence>
<evidence type="ECO:0000259" key="15">
    <source>
        <dbReference type="PROSITE" id="PS51192"/>
    </source>
</evidence>
<dbReference type="SMART" id="SM00487">
    <property type="entry name" value="DEXDc"/>
    <property type="match status" value="1"/>
</dbReference>
<feature type="region of interest" description="Disordered" evidence="14">
    <location>
        <begin position="12"/>
        <end position="180"/>
    </location>
</feature>
<evidence type="ECO:0000259" key="17">
    <source>
        <dbReference type="PROSITE" id="PS51195"/>
    </source>
</evidence>
<evidence type="ECO:0000259" key="16">
    <source>
        <dbReference type="PROSITE" id="PS51194"/>
    </source>
</evidence>
<dbReference type="PROSITE" id="PS00039">
    <property type="entry name" value="DEAD_ATP_HELICASE"/>
    <property type="match status" value="1"/>
</dbReference>
<keyword evidence="7 13" id="KW-0378">Hydrolase</keyword>
<dbReference type="PANTHER" id="PTHR47958">
    <property type="entry name" value="ATP-DEPENDENT RNA HELICASE DBP3"/>
    <property type="match status" value="1"/>
</dbReference>
<evidence type="ECO:0000256" key="6">
    <source>
        <dbReference type="ARBA" id="ARBA00022741"/>
    </source>
</evidence>
<dbReference type="PROSITE" id="PS51192">
    <property type="entry name" value="HELICASE_ATP_BIND_1"/>
    <property type="match status" value="1"/>
</dbReference>
<dbReference type="OMA" id="TMAFAYP"/>
<evidence type="ECO:0000256" key="9">
    <source>
        <dbReference type="ARBA" id="ARBA00022840"/>
    </source>
</evidence>
<dbReference type="InterPro" id="IPR014001">
    <property type="entry name" value="Helicase_ATP-bd"/>
</dbReference>
<dbReference type="InterPro" id="IPR014014">
    <property type="entry name" value="RNA_helicase_DEAD_Q_motif"/>
</dbReference>
<dbReference type="AlphaFoldDB" id="M5FUD4"/>
<dbReference type="Gene3D" id="3.40.50.300">
    <property type="entry name" value="P-loop containing nucleotide triphosphate hydrolases"/>
    <property type="match status" value="2"/>
</dbReference>
<dbReference type="GO" id="GO:0005524">
    <property type="term" value="F:ATP binding"/>
    <property type="evidence" value="ECO:0007669"/>
    <property type="project" value="UniProtKB-KW"/>
</dbReference>
<dbReference type="OrthoDB" id="196131at2759"/>
<organism evidence="18 19">
    <name type="scientific">Dacryopinax primogenitus (strain DJM 731)</name>
    <name type="common">Brown rot fungus</name>
    <dbReference type="NCBI Taxonomy" id="1858805"/>
    <lineage>
        <taxon>Eukaryota</taxon>
        <taxon>Fungi</taxon>
        <taxon>Dikarya</taxon>
        <taxon>Basidiomycota</taxon>
        <taxon>Agaricomycotina</taxon>
        <taxon>Dacrymycetes</taxon>
        <taxon>Dacrymycetales</taxon>
        <taxon>Dacrymycetaceae</taxon>
        <taxon>Dacryopinax</taxon>
    </lineage>
</organism>
<accession>M5FUD4</accession>
<feature type="short sequence motif" description="Q motif" evidence="12">
    <location>
        <begin position="230"/>
        <end position="258"/>
    </location>
</feature>
<evidence type="ECO:0000256" key="10">
    <source>
        <dbReference type="ARBA" id="ARBA00023242"/>
    </source>
</evidence>
<sequence>MVKIPKAARAAAAAAAADKPVQKRIKNKEKYLPKGNKERKRKEREALLSEQGKAEGGKAEKEDGLERLDVKDAEESEAARLKREKKEEKKKVKEARRVARAAALPEGEAPPEAPAPAEPETAKESNERKKKRKVPADADADADISAPTTVAPTPVDSSGTPQEERPKKKRKKDRTIDLSATAPTTATVTVSGSTSTTLASTPVPTDPSSISLYLSQNRIHLSSPTPSPLLTFSQLPVHPTLLEHLLSLKFSQPTPIQACAWPALLEGRDVIGIAETGSGKTLAFGVPALQSLVSNTPAGKPSKSKPSIKVLVVAPTRELALQTHDTLSSLSAPFKLLSVPLYGGVPKPPQLQALAQPGAAVVVGTPGRVLDFARTGELDLSGVGYLVLDEADRMLDRGFEPDIREIVGLTKREGRQTAMFSATWPESVRRLAASFQRDPFRITVGAEDLSANKRVAQSVEVLSSSYDKDARLRSLLQSLNHSRQGGKKAEQERTLIFVLYKKEATRVEQSLSRMGYHVAAIHGDMGQQARIAALDEFKQGRVKLLVATDVAARGLDIPAVGTVLNYSFPLTIEDYIHRIGRTGRGGASGKSITFFTGEAHEKALAGELMRVLRDAGCEVPAEMSKFPNTIRKKEHSVYGAFYRDDIPMDAKPKKITFD</sequence>
<evidence type="ECO:0000256" key="7">
    <source>
        <dbReference type="ARBA" id="ARBA00022801"/>
    </source>
</evidence>
<keyword evidence="19" id="KW-1185">Reference proteome</keyword>
<keyword evidence="5" id="KW-0698">rRNA processing</keyword>
<dbReference type="CDD" id="cd00268">
    <property type="entry name" value="DEADc"/>
    <property type="match status" value="1"/>
</dbReference>
<dbReference type="EC" id="3.6.4.13" evidence="3"/>
<dbReference type="Proteomes" id="UP000030653">
    <property type="component" value="Unassembled WGS sequence"/>
</dbReference>
<dbReference type="CDD" id="cd18787">
    <property type="entry name" value="SF2_C_DEAD"/>
    <property type="match status" value="1"/>
</dbReference>
<reference evidence="18 19" key="1">
    <citation type="journal article" date="2012" name="Science">
        <title>The Paleozoic origin of enzymatic lignin decomposition reconstructed from 31 fungal genomes.</title>
        <authorList>
            <person name="Floudas D."/>
            <person name="Binder M."/>
            <person name="Riley R."/>
            <person name="Barry K."/>
            <person name="Blanchette R.A."/>
            <person name="Henrissat B."/>
            <person name="Martinez A.T."/>
            <person name="Otillar R."/>
            <person name="Spatafora J.W."/>
            <person name="Yadav J.S."/>
            <person name="Aerts A."/>
            <person name="Benoit I."/>
            <person name="Boyd A."/>
            <person name="Carlson A."/>
            <person name="Copeland A."/>
            <person name="Coutinho P.M."/>
            <person name="de Vries R.P."/>
            <person name="Ferreira P."/>
            <person name="Findley K."/>
            <person name="Foster B."/>
            <person name="Gaskell J."/>
            <person name="Glotzer D."/>
            <person name="Gorecki P."/>
            <person name="Heitman J."/>
            <person name="Hesse C."/>
            <person name="Hori C."/>
            <person name="Igarashi K."/>
            <person name="Jurgens J.A."/>
            <person name="Kallen N."/>
            <person name="Kersten P."/>
            <person name="Kohler A."/>
            <person name="Kuees U."/>
            <person name="Kumar T.K.A."/>
            <person name="Kuo A."/>
            <person name="LaButti K."/>
            <person name="Larrondo L.F."/>
            <person name="Lindquist E."/>
            <person name="Ling A."/>
            <person name="Lombard V."/>
            <person name="Lucas S."/>
            <person name="Lundell T."/>
            <person name="Martin R."/>
            <person name="McLaughlin D.J."/>
            <person name="Morgenstern I."/>
            <person name="Morin E."/>
            <person name="Murat C."/>
            <person name="Nagy L.G."/>
            <person name="Nolan M."/>
            <person name="Ohm R.A."/>
            <person name="Patyshakuliyeva A."/>
            <person name="Rokas A."/>
            <person name="Ruiz-Duenas F.J."/>
            <person name="Sabat G."/>
            <person name="Salamov A."/>
            <person name="Samejima M."/>
            <person name="Schmutz J."/>
            <person name="Slot J.C."/>
            <person name="St John F."/>
            <person name="Stenlid J."/>
            <person name="Sun H."/>
            <person name="Sun S."/>
            <person name="Syed K."/>
            <person name="Tsang A."/>
            <person name="Wiebenga A."/>
            <person name="Young D."/>
            <person name="Pisabarro A."/>
            <person name="Eastwood D.C."/>
            <person name="Martin F."/>
            <person name="Cullen D."/>
            <person name="Grigoriev I.V."/>
            <person name="Hibbett D.S."/>
        </authorList>
    </citation>
    <scope>NUCLEOTIDE SEQUENCE [LARGE SCALE GENOMIC DNA]</scope>
    <source>
        <strain evidence="18 19">DJM-731 SS1</strain>
    </source>
</reference>
<dbReference type="SUPFAM" id="SSF52540">
    <property type="entry name" value="P-loop containing nucleoside triphosphate hydrolases"/>
    <property type="match status" value="2"/>
</dbReference>
<comment type="function">
    <text evidence="11">ATP-dependent RNA helicase required for 60S ribosomal subunit synthesis. Involved in efficient pre-rRNA processing, predominantly at site A3, which is necessary for the normal formation of 25S and 5.8S rRNAs.</text>
</comment>
<protein>
    <recommendedName>
        <fullName evidence="3">RNA helicase</fullName>
        <ecNumber evidence="3">3.6.4.13</ecNumber>
    </recommendedName>
</protein>
<dbReference type="SMART" id="SM00490">
    <property type="entry name" value="HELICc"/>
    <property type="match status" value="1"/>
</dbReference>
<proteinExistence type="inferred from homology"/>
<evidence type="ECO:0000256" key="2">
    <source>
        <dbReference type="ARBA" id="ARBA00009334"/>
    </source>
</evidence>
<feature type="compositionally biased region" description="Polar residues" evidence="14">
    <location>
        <begin position="146"/>
        <end position="161"/>
    </location>
</feature>
<dbReference type="HOGENOM" id="CLU_003041_1_5_1"/>
<comment type="similarity">
    <text evidence="2">Belongs to the DEAD box helicase family. DDX5/DBP2 subfamily.</text>
</comment>
<dbReference type="EMBL" id="JH795871">
    <property type="protein sequence ID" value="EJT99089.1"/>
    <property type="molecule type" value="Genomic_DNA"/>
</dbReference>
<evidence type="ECO:0000313" key="18">
    <source>
        <dbReference type="EMBL" id="EJT99089.1"/>
    </source>
</evidence>
<dbReference type="GO" id="GO:0016787">
    <property type="term" value="F:hydrolase activity"/>
    <property type="evidence" value="ECO:0007669"/>
    <property type="project" value="UniProtKB-KW"/>
</dbReference>
<evidence type="ECO:0000256" key="8">
    <source>
        <dbReference type="ARBA" id="ARBA00022806"/>
    </source>
</evidence>
<feature type="domain" description="Helicase ATP-binding" evidence="15">
    <location>
        <begin position="261"/>
        <end position="442"/>
    </location>
</feature>
<dbReference type="Pfam" id="PF00270">
    <property type="entry name" value="DEAD"/>
    <property type="match status" value="1"/>
</dbReference>
<dbReference type="GeneID" id="63682635"/>
<keyword evidence="4" id="KW-0690">Ribosome biogenesis</keyword>
<feature type="domain" description="DEAD-box RNA helicase Q" evidence="17">
    <location>
        <begin position="230"/>
        <end position="258"/>
    </location>
</feature>
<gene>
    <name evidence="18" type="ORF">DACRYDRAFT_101640</name>
</gene>
<evidence type="ECO:0000256" key="13">
    <source>
        <dbReference type="RuleBase" id="RU000492"/>
    </source>
</evidence>
<evidence type="ECO:0000256" key="12">
    <source>
        <dbReference type="PROSITE-ProRule" id="PRU00552"/>
    </source>
</evidence>